<dbReference type="AlphaFoldDB" id="A0AAW9F594"/>
<dbReference type="Gene3D" id="1.10.238.160">
    <property type="match status" value="1"/>
</dbReference>
<evidence type="ECO:0000313" key="1">
    <source>
        <dbReference type="EMBL" id="MDX7721143.1"/>
    </source>
</evidence>
<dbReference type="InterPro" id="IPR001387">
    <property type="entry name" value="Cro/C1-type_HTH"/>
</dbReference>
<dbReference type="Proteomes" id="UP001277183">
    <property type="component" value="Unassembled WGS sequence"/>
</dbReference>
<proteinExistence type="predicted"/>
<dbReference type="CDD" id="cd00093">
    <property type="entry name" value="HTH_XRE"/>
    <property type="match status" value="1"/>
</dbReference>
<dbReference type="RefSeq" id="WP_081000975.1">
    <property type="nucleotide sequence ID" value="NZ_BQVH01000053.1"/>
</dbReference>
<comment type="caution">
    <text evidence="1">The sequence shown here is derived from an EMBL/GenBank/DDBJ whole genome shotgun (WGS) entry which is preliminary data.</text>
</comment>
<sequence length="77" mass="8982">MSHNGQKKLLRVREVAEKLGISRSTLYDWTNPKSPRFDKTFPPKIRLGRMVVGWMSNEIDAWLEGRTNSCWSALNFE</sequence>
<dbReference type="InterPro" id="IPR010260">
    <property type="entry name" value="AlpA"/>
</dbReference>
<reference evidence="1" key="1">
    <citation type="submission" date="2023-11" db="EMBL/GenBank/DDBJ databases">
        <title>WGS of Aeromonas in Northern Israel.</title>
        <authorList>
            <person name="Hershko Y."/>
        </authorList>
    </citation>
    <scope>NUCLEOTIDE SEQUENCE</scope>
    <source>
        <strain evidence="1">77416</strain>
    </source>
</reference>
<dbReference type="PANTHER" id="PTHR36154:SF1">
    <property type="entry name" value="DNA-BINDING TRANSCRIPTIONAL ACTIVATOR ALPA"/>
    <property type="match status" value="1"/>
</dbReference>
<evidence type="ECO:0000313" key="2">
    <source>
        <dbReference type="Proteomes" id="UP001277183"/>
    </source>
</evidence>
<name>A0AAW9F594_AERCA</name>
<gene>
    <name evidence="1" type="ORF">SJS77_11740</name>
</gene>
<protein>
    <submittedName>
        <fullName evidence="1">AlpA family phage regulatory protein</fullName>
    </submittedName>
</protein>
<dbReference type="Pfam" id="PF05930">
    <property type="entry name" value="Phage_AlpA"/>
    <property type="match status" value="1"/>
</dbReference>
<accession>A0AAW9F594</accession>
<dbReference type="InterPro" id="IPR052931">
    <property type="entry name" value="Prophage_regulatory_activator"/>
</dbReference>
<dbReference type="PANTHER" id="PTHR36154">
    <property type="entry name" value="DNA-BINDING TRANSCRIPTIONAL ACTIVATOR ALPA"/>
    <property type="match status" value="1"/>
</dbReference>
<organism evidence="1 2">
    <name type="scientific">Aeromonas caviae</name>
    <name type="common">Aeromonas punctata</name>
    <dbReference type="NCBI Taxonomy" id="648"/>
    <lineage>
        <taxon>Bacteria</taxon>
        <taxon>Pseudomonadati</taxon>
        <taxon>Pseudomonadota</taxon>
        <taxon>Gammaproteobacteria</taxon>
        <taxon>Aeromonadales</taxon>
        <taxon>Aeromonadaceae</taxon>
        <taxon>Aeromonas</taxon>
    </lineage>
</organism>
<dbReference type="EMBL" id="JAWZVU010000070">
    <property type="protein sequence ID" value="MDX7721143.1"/>
    <property type="molecule type" value="Genomic_DNA"/>
</dbReference>